<evidence type="ECO:0000256" key="1">
    <source>
        <dbReference type="SAM" id="MobiDB-lite"/>
    </source>
</evidence>
<dbReference type="InterPro" id="IPR001025">
    <property type="entry name" value="BAH_dom"/>
</dbReference>
<keyword evidence="4" id="KW-1185">Reference proteome</keyword>
<reference evidence="3" key="1">
    <citation type="journal article" date="2016" name="Nat. Genet.">
        <title>A high-quality carrot genome assembly provides new insights into carotenoid accumulation and asterid genome evolution.</title>
        <authorList>
            <person name="Iorizzo M."/>
            <person name="Ellison S."/>
            <person name="Senalik D."/>
            <person name="Zeng P."/>
            <person name="Satapoomin P."/>
            <person name="Huang J."/>
            <person name="Bowman M."/>
            <person name="Iovene M."/>
            <person name="Sanseverino W."/>
            <person name="Cavagnaro P."/>
            <person name="Yildiz M."/>
            <person name="Macko-Podgorni A."/>
            <person name="Moranska E."/>
            <person name="Grzebelus E."/>
            <person name="Grzebelus D."/>
            <person name="Ashrafi H."/>
            <person name="Zheng Z."/>
            <person name="Cheng S."/>
            <person name="Spooner D."/>
            <person name="Van Deynze A."/>
            <person name="Simon P."/>
        </authorList>
    </citation>
    <scope>NUCLEOTIDE SEQUENCE</scope>
    <source>
        <tissue evidence="3">Leaf</tissue>
    </source>
</reference>
<dbReference type="GO" id="GO:0003682">
    <property type="term" value="F:chromatin binding"/>
    <property type="evidence" value="ECO:0007669"/>
    <property type="project" value="InterPro"/>
</dbReference>
<gene>
    <name evidence="3" type="ORF">DCAR_0518598</name>
</gene>
<proteinExistence type="predicted"/>
<evidence type="ECO:0000313" key="4">
    <source>
        <dbReference type="Proteomes" id="UP000077755"/>
    </source>
</evidence>
<dbReference type="CDD" id="cd00590">
    <property type="entry name" value="RRM_SF"/>
    <property type="match status" value="1"/>
</dbReference>
<dbReference type="EMBL" id="CP093347">
    <property type="protein sequence ID" value="WOG99250.1"/>
    <property type="molecule type" value="Genomic_DNA"/>
</dbReference>
<feature type="domain" description="BAH" evidence="2">
    <location>
        <begin position="42"/>
        <end position="167"/>
    </location>
</feature>
<dbReference type="PROSITE" id="PS51038">
    <property type="entry name" value="BAH"/>
    <property type="match status" value="1"/>
</dbReference>
<name>A0AAF0X3W6_DAUCS</name>
<dbReference type="Proteomes" id="UP000077755">
    <property type="component" value="Chromosome 5"/>
</dbReference>
<organism evidence="3 4">
    <name type="scientific">Daucus carota subsp. sativus</name>
    <name type="common">Carrot</name>
    <dbReference type="NCBI Taxonomy" id="79200"/>
    <lineage>
        <taxon>Eukaryota</taxon>
        <taxon>Viridiplantae</taxon>
        <taxon>Streptophyta</taxon>
        <taxon>Embryophyta</taxon>
        <taxon>Tracheophyta</taxon>
        <taxon>Spermatophyta</taxon>
        <taxon>Magnoliopsida</taxon>
        <taxon>eudicotyledons</taxon>
        <taxon>Gunneridae</taxon>
        <taxon>Pentapetalae</taxon>
        <taxon>asterids</taxon>
        <taxon>campanulids</taxon>
        <taxon>Apiales</taxon>
        <taxon>Apiaceae</taxon>
        <taxon>Apioideae</taxon>
        <taxon>Scandiceae</taxon>
        <taxon>Daucinae</taxon>
        <taxon>Daucus</taxon>
        <taxon>Daucus sect. Daucus</taxon>
    </lineage>
</organism>
<evidence type="ECO:0000313" key="3">
    <source>
        <dbReference type="EMBL" id="WOG99250.1"/>
    </source>
</evidence>
<evidence type="ECO:0000259" key="2">
    <source>
        <dbReference type="PROSITE" id="PS51038"/>
    </source>
</evidence>
<dbReference type="FunFam" id="2.30.30.490:FF:000017">
    <property type="entry name" value="Bromo-adjacent homology (BAH) domain-containing protein"/>
    <property type="match status" value="1"/>
</dbReference>
<dbReference type="PANTHER" id="PTHR47073:SF2">
    <property type="entry name" value="PROTEIN ANTI-SILENCING 1"/>
    <property type="match status" value="1"/>
</dbReference>
<accession>A0AAF0X3W6</accession>
<dbReference type="GO" id="GO:0003723">
    <property type="term" value="F:RNA binding"/>
    <property type="evidence" value="ECO:0007669"/>
    <property type="project" value="TreeGrafter"/>
</dbReference>
<dbReference type="AlphaFoldDB" id="A0AAF0X3W6"/>
<feature type="compositionally biased region" description="Basic and acidic residues" evidence="1">
    <location>
        <begin position="344"/>
        <end position="355"/>
    </location>
</feature>
<dbReference type="SMART" id="SM00439">
    <property type="entry name" value="BAH"/>
    <property type="match status" value="1"/>
</dbReference>
<dbReference type="Pfam" id="PF01426">
    <property type="entry name" value="BAH"/>
    <property type="match status" value="1"/>
</dbReference>
<dbReference type="InterPro" id="IPR035979">
    <property type="entry name" value="RBD_domain_sf"/>
</dbReference>
<dbReference type="InterPro" id="IPR043151">
    <property type="entry name" value="BAH_sf"/>
</dbReference>
<protein>
    <recommendedName>
        <fullName evidence="2">BAH domain-containing protein</fullName>
    </recommendedName>
</protein>
<dbReference type="Gene3D" id="2.30.30.490">
    <property type="match status" value="1"/>
</dbReference>
<dbReference type="SUPFAM" id="SSF54928">
    <property type="entry name" value="RNA-binding domain, RBD"/>
    <property type="match status" value="1"/>
</dbReference>
<reference evidence="3" key="2">
    <citation type="submission" date="2022-03" db="EMBL/GenBank/DDBJ databases">
        <title>Draft title - Genomic analysis of global carrot germplasm unveils the trajectory of domestication and the origin of high carotenoid orange carrot.</title>
        <authorList>
            <person name="Iorizzo M."/>
            <person name="Ellison S."/>
            <person name="Senalik D."/>
            <person name="Macko-Podgorni A."/>
            <person name="Grzebelus D."/>
            <person name="Bostan H."/>
            <person name="Rolling W."/>
            <person name="Curaba J."/>
            <person name="Simon P."/>
        </authorList>
    </citation>
    <scope>NUCLEOTIDE SEQUENCE</scope>
    <source>
        <tissue evidence="3">Leaf</tissue>
    </source>
</reference>
<feature type="region of interest" description="Disordered" evidence="1">
    <location>
        <begin position="275"/>
        <end position="357"/>
    </location>
</feature>
<dbReference type="PANTHER" id="PTHR47073">
    <property type="entry name" value="PROTEIN ANTI-SILENCING 1"/>
    <property type="match status" value="1"/>
</dbReference>
<sequence>MSIPREDASEQGNVDFKWGHFLAKGGANKDVHFYESFTFDGVEYCLNDSVYMWRDDVEELDIGKLVKVWETASRKRKVKTVWFLRPNDIKHWLGDVKPLKNELFLASGEGVGVFNINPLESICGKCNVICTSYDRRNPQVSEEELKIADFTFFRTFDVGNCKISDEFTDLIAGHRVENFFNKKTDQKNKRLHVEAHLNQEARKVGSPARVVRDNDYNRTSCVKQLDKVASLAKKDLFRDKNITQRPKAILGNGSAKTPSGQLLAKRKVRYLEDLTRANESDTSPYKKRAPQKNPGSKEDLANFDGLLPNLPDHIQNLLNSRHPYTDKRGPSIGELNNKKSSSNLDRRADQSEHQKGLGILRQTIKVSRRPDVSWQERLERAHETNCLILLENLDPSYTSQDVEDIIWHAFQENVSAKMIQRNKFCSPRNGRALIIFKSKVVADSVLSELNNRCLMLDDQRPVLACRRNIRHPDNPSKFFGHLYMYRQRYQKQRDANAVSTSHYCQQNTIEYELALQWWILQSKSTLVWDALHEQQAKEMEVHASKLKTRNMI</sequence>